<feature type="transmembrane region" description="Helical" evidence="6">
    <location>
        <begin position="22"/>
        <end position="44"/>
    </location>
</feature>
<dbReference type="GO" id="GO:0005886">
    <property type="term" value="C:plasma membrane"/>
    <property type="evidence" value="ECO:0007669"/>
    <property type="project" value="UniProtKB-SubCell"/>
</dbReference>
<evidence type="ECO:0000313" key="8">
    <source>
        <dbReference type="Proteomes" id="UP000431922"/>
    </source>
</evidence>
<dbReference type="RefSeq" id="WP_160754740.1">
    <property type="nucleotide sequence ID" value="NZ_WTYL01000001.1"/>
</dbReference>
<dbReference type="AlphaFoldDB" id="A0A845AVQ0"/>
<proteinExistence type="predicted"/>
<reference evidence="7 8" key="1">
    <citation type="submission" date="2019-12" db="EMBL/GenBank/DDBJ databases">
        <title>Genomic-based taxomic classification of the family Erythrobacteraceae.</title>
        <authorList>
            <person name="Xu L."/>
        </authorList>
    </citation>
    <scope>NUCLEOTIDE SEQUENCE [LARGE SCALE GENOMIC DNA]</scope>
    <source>
        <strain evidence="7 8">KCTC 42453</strain>
    </source>
</reference>
<evidence type="ECO:0000256" key="1">
    <source>
        <dbReference type="ARBA" id="ARBA00004651"/>
    </source>
</evidence>
<accession>A0A845AVQ0</accession>
<evidence type="ECO:0000256" key="2">
    <source>
        <dbReference type="ARBA" id="ARBA00022475"/>
    </source>
</evidence>
<dbReference type="PANTHER" id="PTHR30250">
    <property type="entry name" value="PST FAMILY PREDICTED COLANIC ACID TRANSPORTER"/>
    <property type="match status" value="1"/>
</dbReference>
<organism evidence="7 8">
    <name type="scientific">Allopontixanthobacter sediminis</name>
    <dbReference type="NCBI Taxonomy" id="1689985"/>
    <lineage>
        <taxon>Bacteria</taxon>
        <taxon>Pseudomonadati</taxon>
        <taxon>Pseudomonadota</taxon>
        <taxon>Alphaproteobacteria</taxon>
        <taxon>Sphingomonadales</taxon>
        <taxon>Erythrobacteraceae</taxon>
        <taxon>Allopontixanthobacter</taxon>
    </lineage>
</organism>
<feature type="transmembrane region" description="Helical" evidence="6">
    <location>
        <begin position="343"/>
        <end position="361"/>
    </location>
</feature>
<evidence type="ECO:0000256" key="5">
    <source>
        <dbReference type="ARBA" id="ARBA00023136"/>
    </source>
</evidence>
<gene>
    <name evidence="7" type="ORF">GRI65_01320</name>
</gene>
<feature type="transmembrane region" description="Helical" evidence="6">
    <location>
        <begin position="260"/>
        <end position="280"/>
    </location>
</feature>
<evidence type="ECO:0000313" key="7">
    <source>
        <dbReference type="EMBL" id="MXP43091.1"/>
    </source>
</evidence>
<dbReference type="OrthoDB" id="7421175at2"/>
<dbReference type="PANTHER" id="PTHR30250:SF11">
    <property type="entry name" value="O-ANTIGEN TRANSPORTER-RELATED"/>
    <property type="match status" value="1"/>
</dbReference>
<evidence type="ECO:0000256" key="6">
    <source>
        <dbReference type="SAM" id="Phobius"/>
    </source>
</evidence>
<dbReference type="Proteomes" id="UP000431922">
    <property type="component" value="Unassembled WGS sequence"/>
</dbReference>
<comment type="subcellular location">
    <subcellularLocation>
        <location evidence="1">Cell membrane</location>
        <topology evidence="1">Multi-pass membrane protein</topology>
    </subcellularLocation>
</comment>
<keyword evidence="3 6" id="KW-0812">Transmembrane</keyword>
<evidence type="ECO:0008006" key="9">
    <source>
        <dbReference type="Google" id="ProtNLM"/>
    </source>
</evidence>
<dbReference type="InterPro" id="IPR050833">
    <property type="entry name" value="Poly_Biosynth_Transport"/>
</dbReference>
<feature type="transmembrane region" description="Helical" evidence="6">
    <location>
        <begin position="56"/>
        <end position="75"/>
    </location>
</feature>
<sequence length="471" mass="50554">MDSEGHLLAGEKRDLRRGAWQILTGSGSRMFARVLLIAFVARVYGIDDFGRLGEAVAMLELLAAFATFGLTKTLLGNLGAITPPGTTPVIDPGKHIFDALALVTAVSAVIMAILWAVWPYLLPSSLSGSQFLMLGIPLIALTEVATTATRHFRTVFWDTLVKAFVKPWSFLLLGILSYFAVRGFTMPSGHVITSEQALLIAYVGSLLLSAIIALLAMGKSFAQQSRRLATLPTIAGVFGLARSSWPIALNETGVFAFRRADILLLAAVAGPTATGIYYLAQQIGTVAGKVRHLYEPMLAPIIAQSKSLDTIGEHLRRLTLFIFTIQMVVITVFVIFGGSVLELLGAGFAAGITVVIIILIGELMEGSFGLAELVMVYRNPALPPRQVVFTLALEIVLVWYLAASYGALGAAVGFAASMTALAAMRIFMVRRLYGLRILGWRHLAILAAAVVIWLAASPFMPVFANLGMTSQ</sequence>
<feature type="transmembrane region" description="Helical" evidence="6">
    <location>
        <begin position="440"/>
        <end position="464"/>
    </location>
</feature>
<dbReference type="EMBL" id="WTYL01000001">
    <property type="protein sequence ID" value="MXP43091.1"/>
    <property type="molecule type" value="Genomic_DNA"/>
</dbReference>
<keyword evidence="5 6" id="KW-0472">Membrane</keyword>
<evidence type="ECO:0000256" key="4">
    <source>
        <dbReference type="ARBA" id="ARBA00022989"/>
    </source>
</evidence>
<feature type="transmembrane region" description="Helical" evidence="6">
    <location>
        <begin position="168"/>
        <end position="185"/>
    </location>
</feature>
<protein>
    <recommendedName>
        <fullName evidence="9">Membrane protein involved in the export of O-antigen and teichoic acid</fullName>
    </recommendedName>
</protein>
<feature type="transmembrane region" description="Helical" evidence="6">
    <location>
        <begin position="96"/>
        <end position="118"/>
    </location>
</feature>
<feature type="transmembrane region" description="Helical" evidence="6">
    <location>
        <begin position="228"/>
        <end position="248"/>
    </location>
</feature>
<evidence type="ECO:0000256" key="3">
    <source>
        <dbReference type="ARBA" id="ARBA00022692"/>
    </source>
</evidence>
<feature type="transmembrane region" description="Helical" evidence="6">
    <location>
        <begin position="197"/>
        <end position="216"/>
    </location>
</feature>
<feature type="transmembrane region" description="Helical" evidence="6">
    <location>
        <begin position="130"/>
        <end position="148"/>
    </location>
</feature>
<keyword evidence="4 6" id="KW-1133">Transmembrane helix</keyword>
<feature type="transmembrane region" description="Helical" evidence="6">
    <location>
        <begin position="318"/>
        <end position="337"/>
    </location>
</feature>
<keyword evidence="8" id="KW-1185">Reference proteome</keyword>
<keyword evidence="2" id="KW-1003">Cell membrane</keyword>
<comment type="caution">
    <text evidence="7">The sequence shown here is derived from an EMBL/GenBank/DDBJ whole genome shotgun (WGS) entry which is preliminary data.</text>
</comment>
<name>A0A845AVQ0_9SPHN</name>